<reference evidence="4" key="1">
    <citation type="journal article" date="2021" name="ISME J.">
        <title>Evolutionary origin and ecological implication of a unique nif island in free-living Bradyrhizobium lineages.</title>
        <authorList>
            <person name="Tao J."/>
        </authorList>
    </citation>
    <scope>NUCLEOTIDE SEQUENCE [LARGE SCALE GENOMIC DNA]</scope>
    <source>
        <strain evidence="4">SZCCT0434</strain>
    </source>
</reference>
<feature type="region of interest" description="Disordered" evidence="1">
    <location>
        <begin position="214"/>
        <end position="268"/>
    </location>
</feature>
<gene>
    <name evidence="3" type="ORF">JQ615_38855</name>
</gene>
<evidence type="ECO:0000313" key="4">
    <source>
        <dbReference type="Proteomes" id="UP001315278"/>
    </source>
</evidence>
<dbReference type="InterPro" id="IPR029045">
    <property type="entry name" value="ClpP/crotonase-like_dom_sf"/>
</dbReference>
<proteinExistence type="predicted"/>
<evidence type="ECO:0000256" key="2">
    <source>
        <dbReference type="SAM" id="SignalP"/>
    </source>
</evidence>
<feature type="chain" id="PRO_5046032129" evidence="2">
    <location>
        <begin position="20"/>
        <end position="301"/>
    </location>
</feature>
<evidence type="ECO:0000313" key="3">
    <source>
        <dbReference type="EMBL" id="MBR0801324.1"/>
    </source>
</evidence>
<feature type="signal peptide" evidence="2">
    <location>
        <begin position="1"/>
        <end position="19"/>
    </location>
</feature>
<organism evidence="3 4">
    <name type="scientific">Bradyrhizobium jicamae</name>
    <dbReference type="NCBI Taxonomy" id="280332"/>
    <lineage>
        <taxon>Bacteria</taxon>
        <taxon>Pseudomonadati</taxon>
        <taxon>Pseudomonadota</taxon>
        <taxon>Alphaproteobacteria</taxon>
        <taxon>Hyphomicrobiales</taxon>
        <taxon>Nitrobacteraceae</taxon>
        <taxon>Bradyrhizobium</taxon>
    </lineage>
</organism>
<dbReference type="Proteomes" id="UP001315278">
    <property type="component" value="Unassembled WGS sequence"/>
</dbReference>
<comment type="caution">
    <text evidence="3">The sequence shown here is derived from an EMBL/GenBank/DDBJ whole genome shotgun (WGS) entry which is preliminary data.</text>
</comment>
<dbReference type="EMBL" id="JAFCJH010000078">
    <property type="protein sequence ID" value="MBR0801324.1"/>
    <property type="molecule type" value="Genomic_DNA"/>
</dbReference>
<feature type="compositionally biased region" description="Basic and acidic residues" evidence="1">
    <location>
        <begin position="214"/>
        <end position="233"/>
    </location>
</feature>
<protein>
    <submittedName>
        <fullName evidence="3">Uncharacterized protein</fullName>
    </submittedName>
</protein>
<dbReference type="SUPFAM" id="SSF52096">
    <property type="entry name" value="ClpP/crotonase"/>
    <property type="match status" value="1"/>
</dbReference>
<name>A0ABS5FXP0_9BRAD</name>
<accession>A0ABS5FXP0</accession>
<dbReference type="RefSeq" id="WP_212495409.1">
    <property type="nucleotide sequence ID" value="NZ_JAFCJH010000078.1"/>
</dbReference>
<feature type="compositionally biased region" description="Basic and acidic residues" evidence="1">
    <location>
        <begin position="245"/>
        <end position="268"/>
    </location>
</feature>
<dbReference type="Gene3D" id="3.90.226.10">
    <property type="entry name" value="2-enoyl-CoA Hydratase, Chain A, domain 1"/>
    <property type="match status" value="1"/>
</dbReference>
<keyword evidence="4" id="KW-1185">Reference proteome</keyword>
<sequence>MKKLLMAGLAVALATPTYAAQIWVNPAEGHGHVIHIKGTIEKGDANRFANAVGKAGVRPGDATVWLDSPGGLVIEGLPIARAVHKYGWNTYVGENIYCTSMCADIWLAGHSRFINSEAKLGFHSTGDKRGTVWVRNDVGNAAIFGFYRELGLSAKAARVLLAAEPGEDVIWLDSDLAKSLDIAAVTISADEEKSKEQPKVAALGDMPMATEKFTEAPKAAERPAEAPQVDKDNAGPPPVTAEDILPPKEETPREVARPRRAEPHNVERPYRRRYAGGYGGRVCGFSVPVPYIGGITIRGRC</sequence>
<keyword evidence="2" id="KW-0732">Signal</keyword>
<evidence type="ECO:0000256" key="1">
    <source>
        <dbReference type="SAM" id="MobiDB-lite"/>
    </source>
</evidence>